<dbReference type="GO" id="GO:0003700">
    <property type="term" value="F:DNA-binding transcription factor activity"/>
    <property type="evidence" value="ECO:0007669"/>
    <property type="project" value="InterPro"/>
</dbReference>
<dbReference type="PANTHER" id="PTHR43428:SF1">
    <property type="entry name" value="ARSENATE REDUCTASE"/>
    <property type="match status" value="1"/>
</dbReference>
<dbReference type="NCBIfam" id="NF033788">
    <property type="entry name" value="HTH_metalloreg"/>
    <property type="match status" value="1"/>
</dbReference>
<dbReference type="InterPro" id="IPR011991">
    <property type="entry name" value="ArsR-like_HTH"/>
</dbReference>
<dbReference type="EMBL" id="QSRJ01000002">
    <property type="protein sequence ID" value="RGL11562.1"/>
    <property type="molecule type" value="Genomic_DNA"/>
</dbReference>
<gene>
    <name evidence="3" type="ORF">DXC81_01855</name>
</gene>
<dbReference type="InterPro" id="IPR001845">
    <property type="entry name" value="HTH_ArsR_DNA-bd_dom"/>
</dbReference>
<accession>A0A3E4QWI4</accession>
<dbReference type="GO" id="GO:0046685">
    <property type="term" value="P:response to arsenic-containing substance"/>
    <property type="evidence" value="ECO:0007669"/>
    <property type="project" value="UniProtKB-KW"/>
</dbReference>
<proteinExistence type="predicted"/>
<protein>
    <submittedName>
        <fullName evidence="3">ArsR family transcriptional regulator</fullName>
    </submittedName>
</protein>
<dbReference type="SUPFAM" id="SSF46785">
    <property type="entry name" value="Winged helix' DNA-binding domain"/>
    <property type="match status" value="1"/>
</dbReference>
<reference evidence="3 4" key="1">
    <citation type="submission" date="2018-08" db="EMBL/GenBank/DDBJ databases">
        <title>A genome reference for cultivated species of the human gut microbiota.</title>
        <authorList>
            <person name="Zou Y."/>
            <person name="Xue W."/>
            <person name="Luo G."/>
        </authorList>
    </citation>
    <scope>NUCLEOTIDE SEQUENCE [LARGE SCALE GENOMIC DNA]</scope>
    <source>
        <strain evidence="3 4">TF08-14</strain>
    </source>
</reference>
<dbReference type="PRINTS" id="PR00778">
    <property type="entry name" value="HTHARSR"/>
</dbReference>
<dbReference type="SMART" id="SM00226">
    <property type="entry name" value="LMWPc"/>
    <property type="match status" value="1"/>
</dbReference>
<evidence type="ECO:0000313" key="3">
    <source>
        <dbReference type="EMBL" id="RGL11562.1"/>
    </source>
</evidence>
<dbReference type="CDD" id="cd00090">
    <property type="entry name" value="HTH_ARSR"/>
    <property type="match status" value="1"/>
</dbReference>
<evidence type="ECO:0000313" key="4">
    <source>
        <dbReference type="Proteomes" id="UP000260943"/>
    </source>
</evidence>
<dbReference type="SMART" id="SM00418">
    <property type="entry name" value="HTH_ARSR"/>
    <property type="match status" value="1"/>
</dbReference>
<keyword evidence="1" id="KW-0059">Arsenical resistance</keyword>
<dbReference type="PROSITE" id="PS50987">
    <property type="entry name" value="HTH_ARSR_2"/>
    <property type="match status" value="1"/>
</dbReference>
<dbReference type="RefSeq" id="WP_117678921.1">
    <property type="nucleotide sequence ID" value="NZ_QSRJ01000002.1"/>
</dbReference>
<dbReference type="InterPro" id="IPR036196">
    <property type="entry name" value="Ptyr_pPase_sf"/>
</dbReference>
<organism evidence="3 4">
    <name type="scientific">Collinsella tanakaei</name>
    <dbReference type="NCBI Taxonomy" id="626935"/>
    <lineage>
        <taxon>Bacteria</taxon>
        <taxon>Bacillati</taxon>
        <taxon>Actinomycetota</taxon>
        <taxon>Coriobacteriia</taxon>
        <taxon>Coriobacteriales</taxon>
        <taxon>Coriobacteriaceae</taxon>
        <taxon>Collinsella</taxon>
    </lineage>
</organism>
<dbReference type="InterPro" id="IPR036388">
    <property type="entry name" value="WH-like_DNA-bd_sf"/>
</dbReference>
<dbReference type="PANTHER" id="PTHR43428">
    <property type="entry name" value="ARSENATE REDUCTASE"/>
    <property type="match status" value="1"/>
</dbReference>
<feature type="domain" description="HTH arsR-type" evidence="2">
    <location>
        <begin position="133"/>
        <end position="222"/>
    </location>
</feature>
<evidence type="ECO:0000256" key="1">
    <source>
        <dbReference type="ARBA" id="ARBA00022849"/>
    </source>
</evidence>
<dbReference type="Gene3D" id="1.10.10.10">
    <property type="entry name" value="Winged helix-like DNA-binding domain superfamily/Winged helix DNA-binding domain"/>
    <property type="match status" value="1"/>
</dbReference>
<dbReference type="AlphaFoldDB" id="A0A3E4QWI4"/>
<comment type="caution">
    <text evidence="3">The sequence shown here is derived from an EMBL/GenBank/DDBJ whole genome shotgun (WGS) entry which is preliminary data.</text>
</comment>
<dbReference type="CDD" id="cd16345">
    <property type="entry name" value="LMWP_ArsC"/>
    <property type="match status" value="1"/>
</dbReference>
<dbReference type="Proteomes" id="UP000260943">
    <property type="component" value="Unassembled WGS sequence"/>
</dbReference>
<dbReference type="InterPro" id="IPR023485">
    <property type="entry name" value="Ptyr_pPase"/>
</dbReference>
<dbReference type="Gene3D" id="3.40.50.2300">
    <property type="match status" value="1"/>
</dbReference>
<sequence length="222" mass="24343">MSTFAPLSVAFICTHNACRSQMAQALAHALAPNEIDACSAGTHPARAVNPDAVRLLQQRGVDTSALAPKPLEEIPPVDMVVTMGCGVQCPTLLARWHEDWGLEDPTGGQDQQFVAVMDQIKMKIEYLRRRVIAGCFDEVRLAANLKTLGDPNRLRIIAMLSHSDELCACKLLEELDISQPTLSHHMAALRDMGLVSARKDGRWMRYSLDKELLGTIGACLGR</sequence>
<dbReference type="SUPFAM" id="SSF52788">
    <property type="entry name" value="Phosphotyrosine protein phosphatases I"/>
    <property type="match status" value="1"/>
</dbReference>
<dbReference type="InterPro" id="IPR036390">
    <property type="entry name" value="WH_DNA-bd_sf"/>
</dbReference>
<dbReference type="Pfam" id="PF01022">
    <property type="entry name" value="HTH_5"/>
    <property type="match status" value="1"/>
</dbReference>
<evidence type="ECO:0000259" key="2">
    <source>
        <dbReference type="PROSITE" id="PS50987"/>
    </source>
</evidence>
<dbReference type="Pfam" id="PF01451">
    <property type="entry name" value="LMWPc"/>
    <property type="match status" value="1"/>
</dbReference>
<name>A0A3E4QWI4_9ACTN</name>